<comment type="caution">
    <text evidence="7">The sequence shown here is derived from an EMBL/GenBank/DDBJ whole genome shotgun (WGS) entry which is preliminary data.</text>
</comment>
<accession>A0AAE1UZF8</accession>
<dbReference type="Gene3D" id="1.10.510.10">
    <property type="entry name" value="Transferase(Phosphotransferase) domain 1"/>
    <property type="match status" value="2"/>
</dbReference>
<evidence type="ECO:0000313" key="8">
    <source>
        <dbReference type="Proteomes" id="UP001291623"/>
    </source>
</evidence>
<dbReference type="EMBL" id="JAVYJV010000021">
    <property type="protein sequence ID" value="KAK4342939.1"/>
    <property type="molecule type" value="Genomic_DNA"/>
</dbReference>
<evidence type="ECO:0000256" key="1">
    <source>
        <dbReference type="ARBA" id="ARBA00022527"/>
    </source>
</evidence>
<keyword evidence="5" id="KW-0067">ATP-binding</keyword>
<dbReference type="PANTHER" id="PTHR45646:SF12">
    <property type="entry name" value="SERINE_THREONINE-PROTEIN KINASE AFC1"/>
    <property type="match status" value="1"/>
</dbReference>
<evidence type="ECO:0000256" key="4">
    <source>
        <dbReference type="ARBA" id="ARBA00022777"/>
    </source>
</evidence>
<evidence type="ECO:0000256" key="3">
    <source>
        <dbReference type="ARBA" id="ARBA00022741"/>
    </source>
</evidence>
<dbReference type="AlphaFoldDB" id="A0AAE1UZF8"/>
<dbReference type="InterPro" id="IPR000719">
    <property type="entry name" value="Prot_kinase_dom"/>
</dbReference>
<proteinExistence type="predicted"/>
<dbReference type="InterPro" id="IPR051175">
    <property type="entry name" value="CLK_kinases"/>
</dbReference>
<dbReference type="GO" id="GO:0005634">
    <property type="term" value="C:nucleus"/>
    <property type="evidence" value="ECO:0007669"/>
    <property type="project" value="TreeGrafter"/>
</dbReference>
<protein>
    <recommendedName>
        <fullName evidence="6">Protein kinase domain-containing protein</fullName>
    </recommendedName>
</protein>
<dbReference type="InterPro" id="IPR008271">
    <property type="entry name" value="Ser/Thr_kinase_AS"/>
</dbReference>
<sequence>MPELYRNIRLLLEKLLSSDGVLIALPIWNIFYKLLLGYSGCKKLEDGFNWSYQVFEKLGPSLYDFLRKNSYRSFPIDLVREFGRQLLESVVAFMYDLRLIHTDLKPENILLVSSEYIKVPDYKGEALFQTHENLEHLAMMEKVLGPLPQHMAVRADRRAEKYFRRVARLDWPERATSSESMRAVWKLPRLPVIPESKLNPVVQILLVFLFSKRNEPDNATCALLQGLLCYDPTERLKAREAFSRDLRRRGYPISSHICVGRKHQITCGFVEMHTRWFATVIPKKGKEKGQSLSCSRPCYSPSVFLSILSKLAGFSSSSVMNQILSSHTENEPMPTEVHTHIE</sequence>
<dbReference type="SMART" id="SM00220">
    <property type="entry name" value="S_TKc"/>
    <property type="match status" value="1"/>
</dbReference>
<evidence type="ECO:0000256" key="2">
    <source>
        <dbReference type="ARBA" id="ARBA00022679"/>
    </source>
</evidence>
<dbReference type="InterPro" id="IPR011009">
    <property type="entry name" value="Kinase-like_dom_sf"/>
</dbReference>
<dbReference type="SUPFAM" id="SSF56112">
    <property type="entry name" value="Protein kinase-like (PK-like)"/>
    <property type="match status" value="1"/>
</dbReference>
<feature type="domain" description="Protein kinase" evidence="6">
    <location>
        <begin position="1"/>
        <end position="259"/>
    </location>
</feature>
<dbReference type="Proteomes" id="UP001291623">
    <property type="component" value="Unassembled WGS sequence"/>
</dbReference>
<keyword evidence="2" id="KW-0808">Transferase</keyword>
<reference evidence="7" key="1">
    <citation type="submission" date="2023-12" db="EMBL/GenBank/DDBJ databases">
        <title>Genome assembly of Anisodus tanguticus.</title>
        <authorList>
            <person name="Wang Y.-J."/>
        </authorList>
    </citation>
    <scope>NUCLEOTIDE SEQUENCE</scope>
    <source>
        <strain evidence="7">KB-2021</strain>
        <tissue evidence="7">Leaf</tissue>
    </source>
</reference>
<name>A0AAE1UZF8_9SOLA</name>
<dbReference type="PANTHER" id="PTHR45646">
    <property type="entry name" value="SERINE/THREONINE-PROTEIN KINASE DOA-RELATED"/>
    <property type="match status" value="1"/>
</dbReference>
<keyword evidence="1" id="KW-0723">Serine/threonine-protein kinase</keyword>
<keyword evidence="3" id="KW-0547">Nucleotide-binding</keyword>
<gene>
    <name evidence="7" type="ORF">RND71_038755</name>
</gene>
<evidence type="ECO:0000313" key="7">
    <source>
        <dbReference type="EMBL" id="KAK4342939.1"/>
    </source>
</evidence>
<evidence type="ECO:0000256" key="5">
    <source>
        <dbReference type="ARBA" id="ARBA00022840"/>
    </source>
</evidence>
<dbReference type="GO" id="GO:0004674">
    <property type="term" value="F:protein serine/threonine kinase activity"/>
    <property type="evidence" value="ECO:0007669"/>
    <property type="project" value="UniProtKB-KW"/>
</dbReference>
<evidence type="ECO:0000259" key="6">
    <source>
        <dbReference type="PROSITE" id="PS50011"/>
    </source>
</evidence>
<keyword evidence="8" id="KW-1185">Reference proteome</keyword>
<dbReference type="Pfam" id="PF00069">
    <property type="entry name" value="Pkinase"/>
    <property type="match status" value="1"/>
</dbReference>
<organism evidence="7 8">
    <name type="scientific">Anisodus tanguticus</name>
    <dbReference type="NCBI Taxonomy" id="243964"/>
    <lineage>
        <taxon>Eukaryota</taxon>
        <taxon>Viridiplantae</taxon>
        <taxon>Streptophyta</taxon>
        <taxon>Embryophyta</taxon>
        <taxon>Tracheophyta</taxon>
        <taxon>Spermatophyta</taxon>
        <taxon>Magnoliopsida</taxon>
        <taxon>eudicotyledons</taxon>
        <taxon>Gunneridae</taxon>
        <taxon>Pentapetalae</taxon>
        <taxon>asterids</taxon>
        <taxon>lamiids</taxon>
        <taxon>Solanales</taxon>
        <taxon>Solanaceae</taxon>
        <taxon>Solanoideae</taxon>
        <taxon>Hyoscyameae</taxon>
        <taxon>Anisodus</taxon>
    </lineage>
</organism>
<dbReference type="PROSITE" id="PS00108">
    <property type="entry name" value="PROTEIN_KINASE_ST"/>
    <property type="match status" value="1"/>
</dbReference>
<dbReference type="PROSITE" id="PS50011">
    <property type="entry name" value="PROTEIN_KINASE_DOM"/>
    <property type="match status" value="1"/>
</dbReference>
<dbReference type="GO" id="GO:0005524">
    <property type="term" value="F:ATP binding"/>
    <property type="evidence" value="ECO:0007669"/>
    <property type="project" value="UniProtKB-KW"/>
</dbReference>
<keyword evidence="4" id="KW-0418">Kinase</keyword>